<dbReference type="EMBL" id="BJYF01000011">
    <property type="protein sequence ID" value="GEN60174.1"/>
    <property type="molecule type" value="Genomic_DNA"/>
</dbReference>
<feature type="domain" description="N-acyl amino acid synthase FeeM catalytic core" evidence="1">
    <location>
        <begin position="41"/>
        <end position="208"/>
    </location>
</feature>
<dbReference type="Proteomes" id="UP000321635">
    <property type="component" value="Unassembled WGS sequence"/>
</dbReference>
<dbReference type="InterPro" id="IPR054597">
    <property type="entry name" value="FeeM_cat"/>
</dbReference>
<evidence type="ECO:0000259" key="1">
    <source>
        <dbReference type="Pfam" id="PF21926"/>
    </source>
</evidence>
<dbReference type="AlphaFoldDB" id="A0A511XB29"/>
<name>A0A511XB29_9PROT</name>
<dbReference type="STRING" id="1120919.GCA_000429165_01032"/>
<dbReference type="Pfam" id="PF21926">
    <property type="entry name" value="FeeM"/>
    <property type="match status" value="1"/>
</dbReference>
<organism evidence="2 3">
    <name type="scientific">Acetobacter nitrogenifigens DSM 23921 = NBRC 105050</name>
    <dbReference type="NCBI Taxonomy" id="1120919"/>
    <lineage>
        <taxon>Bacteria</taxon>
        <taxon>Pseudomonadati</taxon>
        <taxon>Pseudomonadota</taxon>
        <taxon>Alphaproteobacteria</taxon>
        <taxon>Acetobacterales</taxon>
        <taxon>Acetobacteraceae</taxon>
        <taxon>Acetobacter</taxon>
    </lineage>
</organism>
<evidence type="ECO:0000313" key="2">
    <source>
        <dbReference type="EMBL" id="GEN60174.1"/>
    </source>
</evidence>
<proteinExistence type="predicted"/>
<reference evidence="2 3" key="1">
    <citation type="submission" date="2019-07" db="EMBL/GenBank/DDBJ databases">
        <title>Whole genome shotgun sequence of Acetobacter nitrogenifigens NBRC 105050.</title>
        <authorList>
            <person name="Hosoyama A."/>
            <person name="Uohara A."/>
            <person name="Ohji S."/>
            <person name="Ichikawa N."/>
        </authorList>
    </citation>
    <scope>NUCLEOTIDE SEQUENCE [LARGE SCALE GENOMIC DNA]</scope>
    <source>
        <strain evidence="2 3">NBRC 105050</strain>
    </source>
</reference>
<dbReference type="InterPro" id="IPR016181">
    <property type="entry name" value="Acyl_CoA_acyltransferase"/>
</dbReference>
<protein>
    <recommendedName>
        <fullName evidence="1">N-acyl amino acid synthase FeeM catalytic core domain-containing protein</fullName>
    </recommendedName>
</protein>
<dbReference type="RefSeq" id="WP_246789341.1">
    <property type="nucleotide sequence ID" value="NZ_AUBI01000003.1"/>
</dbReference>
<keyword evidence="3" id="KW-1185">Reference proteome</keyword>
<evidence type="ECO:0000313" key="3">
    <source>
        <dbReference type="Proteomes" id="UP000321635"/>
    </source>
</evidence>
<comment type="caution">
    <text evidence="2">The sequence shown here is derived from an EMBL/GenBank/DDBJ whole genome shotgun (WGS) entry which is preliminary data.</text>
</comment>
<gene>
    <name evidence="2" type="ORF">ANI02nite_20580</name>
</gene>
<dbReference type="Gene3D" id="3.40.630.30">
    <property type="match status" value="1"/>
</dbReference>
<dbReference type="SUPFAM" id="SSF55729">
    <property type="entry name" value="Acyl-CoA N-acyltransferases (Nat)"/>
    <property type="match status" value="1"/>
</dbReference>
<sequence>MSPVQNARINSADHPSAPFLAPLRSSKYVARVALDPETRRDAFRLRYESYLYFGYISPNDDELFSDEYDSLPNSRTVVLYRFGVPIGSVRTCLLTAESGHGGASPASHAFPEEVQRILAGDRPGGHGGFRAVETTRLVRSPSVLNNTGLIFMLYRMAGYIGITADAEILLACVREEHVSFYQRLGYSSKTELRPYPGLHCPMLLMACDRERYDVTRLTYPILDPFAGATGPLESFLSGEPVALALVAPQ</sequence>
<accession>A0A511XB29</accession>